<dbReference type="PANTHER" id="PTHR47505">
    <property type="entry name" value="DNA UTILIZATION PROTEIN YHGH"/>
    <property type="match status" value="1"/>
</dbReference>
<sequence>MRAARRGRDGDHWLAPACRAALGLLLPRGCAGCDRPDDVLCDECRSLLRRDLARPMPGSVCGKAYGCGIYEGAVRRAILSWKDHGDAECDAVFASLLADLAWRCGVVRAGERVALVPAPSSPSSMQRRGRWHMRDLTIRTARLLADRGVDATCLPVLRSARLSTKSVQTANAAERAERIRDGIIVTDAVACRRRELIVIDDIMTTGSTLRRCVAELGGAGGVTRAALTLGHVPARHGSGGS</sequence>
<organism evidence="2 3">
    <name type="scientific">Bifidobacterium amazonense</name>
    <dbReference type="NCBI Taxonomy" id="2809027"/>
    <lineage>
        <taxon>Bacteria</taxon>
        <taxon>Bacillati</taxon>
        <taxon>Actinomycetota</taxon>
        <taxon>Actinomycetes</taxon>
        <taxon>Bifidobacteriales</taxon>
        <taxon>Bifidobacteriaceae</taxon>
        <taxon>Bifidobacterium</taxon>
    </lineage>
</organism>
<dbReference type="Proteomes" id="UP000710815">
    <property type="component" value="Unassembled WGS sequence"/>
</dbReference>
<evidence type="ECO:0000256" key="1">
    <source>
        <dbReference type="ARBA" id="ARBA00008007"/>
    </source>
</evidence>
<dbReference type="SUPFAM" id="SSF53271">
    <property type="entry name" value="PRTase-like"/>
    <property type="match status" value="1"/>
</dbReference>
<dbReference type="InterPro" id="IPR029057">
    <property type="entry name" value="PRTase-like"/>
</dbReference>
<dbReference type="PANTHER" id="PTHR47505:SF1">
    <property type="entry name" value="DNA UTILIZATION PROTEIN YHGH"/>
    <property type="match status" value="1"/>
</dbReference>
<comment type="caution">
    <text evidence="2">The sequence shown here is derived from an EMBL/GenBank/DDBJ whole genome shotgun (WGS) entry which is preliminary data.</text>
</comment>
<dbReference type="Gene3D" id="3.40.50.2020">
    <property type="match status" value="1"/>
</dbReference>
<proteinExistence type="inferred from homology"/>
<keyword evidence="3" id="KW-1185">Reference proteome</keyword>
<accession>A0ABS9VXZ0</accession>
<reference evidence="2 3" key="2">
    <citation type="journal article" date="2021" name="Syst. Appl. Microbiol.">
        <title>Phylogenetic classification of ten novel species belonging to the genus Bifidobacterium comprising B. phasiani sp. nov., B. pongonis sp. nov., B. saguinibicoloris sp. nov., B. colobi sp. nov., B. simiiventris sp. nov., B. santillanense sp. nov., B. miconis sp. nov., B. amazonense sp. nov., B. pluvialisilvae sp. nov., and B. miconisargentati sp. nov.</title>
        <authorList>
            <person name="Lugli G.A."/>
            <person name="Calvete-Torre I."/>
            <person name="Alessandri G."/>
            <person name="Milani C."/>
            <person name="Turroni F."/>
            <person name="Laiolo P."/>
            <person name="Ossiprandi M.C."/>
            <person name="Margolles A."/>
            <person name="Ruiz L."/>
            <person name="Ventura M."/>
        </authorList>
    </citation>
    <scope>NUCLEOTIDE SEQUENCE [LARGE SCALE GENOMIC DNA]</scope>
    <source>
        <strain evidence="2 3">MA1</strain>
    </source>
</reference>
<protein>
    <submittedName>
        <fullName evidence="2">ComF family protein</fullName>
    </submittedName>
</protein>
<evidence type="ECO:0000313" key="3">
    <source>
        <dbReference type="Proteomes" id="UP000710815"/>
    </source>
</evidence>
<name>A0ABS9VXZ0_9BIFI</name>
<reference evidence="2 3" key="1">
    <citation type="journal article" date="2021" name="Environ. Microbiol.">
        <title>Genetic insights into the dark matter of the mammalian gut microbiota through targeted genome reconstruction.</title>
        <authorList>
            <person name="Lugli G.A."/>
            <person name="Alessandri G."/>
            <person name="Milani C."/>
            <person name="Viappiani A."/>
            <person name="Fontana F."/>
            <person name="Tarracchini C."/>
            <person name="Mancabelli L."/>
            <person name="Argentini C."/>
            <person name="Ruiz L."/>
            <person name="Margolles A."/>
            <person name="van Sinderen D."/>
            <person name="Turroni F."/>
            <person name="Ventura M."/>
        </authorList>
    </citation>
    <scope>NUCLEOTIDE SEQUENCE [LARGE SCALE GENOMIC DNA]</scope>
    <source>
        <strain evidence="2 3">MA1</strain>
    </source>
</reference>
<comment type="similarity">
    <text evidence="1">Belongs to the ComF/GntX family.</text>
</comment>
<evidence type="ECO:0000313" key="2">
    <source>
        <dbReference type="EMBL" id="MCH9276972.1"/>
    </source>
</evidence>
<dbReference type="InterPro" id="IPR051910">
    <property type="entry name" value="ComF/GntX_DNA_util-trans"/>
</dbReference>
<gene>
    <name evidence="2" type="ORF">JS533_011965</name>
</gene>
<dbReference type="RefSeq" id="WP_241514877.1">
    <property type="nucleotide sequence ID" value="NZ_JAFEJT020000069.1"/>
</dbReference>
<dbReference type="EMBL" id="JAFEJT020000069">
    <property type="protein sequence ID" value="MCH9276972.1"/>
    <property type="molecule type" value="Genomic_DNA"/>
</dbReference>
<dbReference type="CDD" id="cd06223">
    <property type="entry name" value="PRTases_typeI"/>
    <property type="match status" value="1"/>
</dbReference>
<dbReference type="InterPro" id="IPR000836">
    <property type="entry name" value="PRTase_dom"/>
</dbReference>